<comment type="caution">
    <text evidence="12">The sequence shown here is derived from an EMBL/GenBank/DDBJ whole genome shotgun (WGS) entry which is preliminary data.</text>
</comment>
<dbReference type="SMART" id="SM00355">
    <property type="entry name" value="ZnF_C2H2"/>
    <property type="match status" value="2"/>
</dbReference>
<dbReference type="GO" id="GO:0008270">
    <property type="term" value="F:zinc ion binding"/>
    <property type="evidence" value="ECO:0007669"/>
    <property type="project" value="UniProtKB-KW"/>
</dbReference>
<dbReference type="GO" id="GO:0045944">
    <property type="term" value="P:positive regulation of transcription by RNA polymerase II"/>
    <property type="evidence" value="ECO:0007669"/>
    <property type="project" value="UniProtKB-ARBA"/>
</dbReference>
<gene>
    <name evidence="12" type="ORF">PXEA_LOCUS23286</name>
</gene>
<evidence type="ECO:0000256" key="4">
    <source>
        <dbReference type="ARBA" id="ARBA00022771"/>
    </source>
</evidence>
<evidence type="ECO:0000256" key="1">
    <source>
        <dbReference type="ARBA" id="ARBA00004123"/>
    </source>
</evidence>
<dbReference type="InterPro" id="IPR036236">
    <property type="entry name" value="Znf_C2H2_sf"/>
</dbReference>
<dbReference type="OrthoDB" id="3437960at2759"/>
<dbReference type="InterPro" id="IPR050329">
    <property type="entry name" value="GLI_C2H2-zinc-finger"/>
</dbReference>
<feature type="region of interest" description="Disordered" evidence="10">
    <location>
        <begin position="88"/>
        <end position="210"/>
    </location>
</feature>
<reference evidence="12" key="1">
    <citation type="submission" date="2018-11" db="EMBL/GenBank/DDBJ databases">
        <authorList>
            <consortium name="Pathogen Informatics"/>
        </authorList>
    </citation>
    <scope>NUCLEOTIDE SEQUENCE</scope>
</reference>
<dbReference type="AlphaFoldDB" id="A0A3S5AVV9"/>
<dbReference type="Pfam" id="PF00096">
    <property type="entry name" value="zf-C2H2"/>
    <property type="match status" value="2"/>
</dbReference>
<dbReference type="SUPFAM" id="SSF57667">
    <property type="entry name" value="beta-beta-alpha zinc fingers"/>
    <property type="match status" value="1"/>
</dbReference>
<comment type="subcellular location">
    <subcellularLocation>
        <location evidence="1">Nucleus</location>
    </subcellularLocation>
</comment>
<accession>A0A3S5AVV9</accession>
<feature type="compositionally biased region" description="Basic and acidic residues" evidence="10">
    <location>
        <begin position="114"/>
        <end position="125"/>
    </location>
</feature>
<dbReference type="PROSITE" id="PS50157">
    <property type="entry name" value="ZINC_FINGER_C2H2_2"/>
    <property type="match status" value="2"/>
</dbReference>
<feature type="domain" description="C2H2-type" evidence="11">
    <location>
        <begin position="14"/>
        <end position="42"/>
    </location>
</feature>
<feature type="compositionally biased region" description="Basic and acidic residues" evidence="10">
    <location>
        <begin position="150"/>
        <end position="165"/>
    </location>
</feature>
<evidence type="ECO:0000256" key="10">
    <source>
        <dbReference type="SAM" id="MobiDB-lite"/>
    </source>
</evidence>
<evidence type="ECO:0000256" key="3">
    <source>
        <dbReference type="ARBA" id="ARBA00022737"/>
    </source>
</evidence>
<dbReference type="Gene3D" id="3.30.160.60">
    <property type="entry name" value="Classic Zinc Finger"/>
    <property type="match status" value="2"/>
</dbReference>
<keyword evidence="4 9" id="KW-0863">Zinc-finger</keyword>
<evidence type="ECO:0000256" key="2">
    <source>
        <dbReference type="ARBA" id="ARBA00022723"/>
    </source>
</evidence>
<keyword evidence="5" id="KW-0862">Zinc</keyword>
<evidence type="ECO:0000313" key="12">
    <source>
        <dbReference type="EMBL" id="VEL29846.1"/>
    </source>
</evidence>
<keyword evidence="7" id="KW-0804">Transcription</keyword>
<feature type="region of interest" description="Disordered" evidence="10">
    <location>
        <begin position="230"/>
        <end position="255"/>
    </location>
</feature>
<dbReference type="GO" id="GO:0000981">
    <property type="term" value="F:DNA-binding transcription factor activity, RNA polymerase II-specific"/>
    <property type="evidence" value="ECO:0007669"/>
    <property type="project" value="TreeGrafter"/>
</dbReference>
<evidence type="ECO:0000259" key="11">
    <source>
        <dbReference type="PROSITE" id="PS50157"/>
    </source>
</evidence>
<dbReference type="Proteomes" id="UP000784294">
    <property type="component" value="Unassembled WGS sequence"/>
</dbReference>
<keyword evidence="13" id="KW-1185">Reference proteome</keyword>
<proteinExistence type="predicted"/>
<evidence type="ECO:0000256" key="9">
    <source>
        <dbReference type="PROSITE-ProRule" id="PRU00042"/>
    </source>
</evidence>
<evidence type="ECO:0000256" key="5">
    <source>
        <dbReference type="ARBA" id="ARBA00022833"/>
    </source>
</evidence>
<organism evidence="12 13">
    <name type="scientific">Protopolystoma xenopodis</name>
    <dbReference type="NCBI Taxonomy" id="117903"/>
    <lineage>
        <taxon>Eukaryota</taxon>
        <taxon>Metazoa</taxon>
        <taxon>Spiralia</taxon>
        <taxon>Lophotrochozoa</taxon>
        <taxon>Platyhelminthes</taxon>
        <taxon>Monogenea</taxon>
        <taxon>Polyopisthocotylea</taxon>
        <taxon>Polystomatidea</taxon>
        <taxon>Polystomatidae</taxon>
        <taxon>Protopolystoma</taxon>
    </lineage>
</organism>
<dbReference type="FunFam" id="3.30.160.60:FF:000159">
    <property type="entry name" value="Mds1 and evi1 complex locus protein"/>
    <property type="match status" value="1"/>
</dbReference>
<evidence type="ECO:0000256" key="7">
    <source>
        <dbReference type="ARBA" id="ARBA00023163"/>
    </source>
</evidence>
<dbReference type="GO" id="GO:0000978">
    <property type="term" value="F:RNA polymerase II cis-regulatory region sequence-specific DNA binding"/>
    <property type="evidence" value="ECO:0007669"/>
    <property type="project" value="TreeGrafter"/>
</dbReference>
<dbReference type="InterPro" id="IPR013087">
    <property type="entry name" value="Znf_C2H2_type"/>
</dbReference>
<keyword evidence="2" id="KW-0479">Metal-binding</keyword>
<evidence type="ECO:0000256" key="6">
    <source>
        <dbReference type="ARBA" id="ARBA00023015"/>
    </source>
</evidence>
<sequence length="255" mass="28750">MNRHLRTHTGEQPYRCAYCDRGFSISSNMQRHVRNIHQQERPFACQLCERRFAQRTNLDRHMRHHRNQTLAGVCSLSMACRAASQLSSTTALSPPVRPPPPPPQLKSSISGLSTDREEVDFRTGELKGTQPQVLVPTSSRRKRRRSGAGRLEKSSDLVHTEKIDETGVGVGQLEETDEEEEDEGEEKVEKEEVEEGEDGDGDGAKEGLERNSTNLLTAYFMMANSGFHCNRDENRSSLLRWPDGNNSNKQETDLG</sequence>
<dbReference type="PANTHER" id="PTHR19818:SF139">
    <property type="entry name" value="PAIR-RULE PROTEIN ODD-PAIRED"/>
    <property type="match status" value="1"/>
</dbReference>
<name>A0A3S5AVV9_9PLAT</name>
<evidence type="ECO:0000256" key="8">
    <source>
        <dbReference type="ARBA" id="ARBA00023242"/>
    </source>
</evidence>
<keyword evidence="3" id="KW-0677">Repeat</keyword>
<dbReference type="GO" id="GO:0005634">
    <property type="term" value="C:nucleus"/>
    <property type="evidence" value="ECO:0007669"/>
    <property type="project" value="UniProtKB-SubCell"/>
</dbReference>
<keyword evidence="8" id="KW-0539">Nucleus</keyword>
<protein>
    <recommendedName>
        <fullName evidence="11">C2H2-type domain-containing protein</fullName>
    </recommendedName>
</protein>
<feature type="compositionally biased region" description="Acidic residues" evidence="10">
    <location>
        <begin position="174"/>
        <end position="201"/>
    </location>
</feature>
<evidence type="ECO:0000313" key="13">
    <source>
        <dbReference type="Proteomes" id="UP000784294"/>
    </source>
</evidence>
<dbReference type="FunFam" id="3.30.160.60:FF:001289">
    <property type="entry name" value="Zinc finger protein 574"/>
    <property type="match status" value="1"/>
</dbReference>
<keyword evidence="6" id="KW-0805">Transcription regulation</keyword>
<feature type="compositionally biased region" description="Pro residues" evidence="10">
    <location>
        <begin position="95"/>
        <end position="104"/>
    </location>
</feature>
<dbReference type="PROSITE" id="PS00028">
    <property type="entry name" value="ZINC_FINGER_C2H2_1"/>
    <property type="match status" value="2"/>
</dbReference>
<dbReference type="PANTHER" id="PTHR19818">
    <property type="entry name" value="ZINC FINGER PROTEIN ZIC AND GLI"/>
    <property type="match status" value="1"/>
</dbReference>
<feature type="domain" description="C2H2-type" evidence="11">
    <location>
        <begin position="43"/>
        <end position="70"/>
    </location>
</feature>
<dbReference type="EMBL" id="CAAALY010106764">
    <property type="protein sequence ID" value="VEL29846.1"/>
    <property type="molecule type" value="Genomic_DNA"/>
</dbReference>